<sequence>MARARYVPAGAARSSSTAPGVAPGATGLDNSSPGVVLYKQWGRLRVCLDELPFAPGRSFAGSIGRPRLPGPPAARLGASTRCRHELARPRQLLLITPAEAPGLDWPPVRAASCSTSGRWRSTASPGACSIPGPQLDSSRARLARRQSSTAQHAAPARIEAPGGS</sequence>
<evidence type="ECO:0000313" key="3">
    <source>
        <dbReference type="EMBL" id="CAB4190733.1"/>
    </source>
</evidence>
<gene>
    <name evidence="3" type="ORF">UFOVP1191_100</name>
    <name evidence="4" type="ORF">UFOVP1252_78</name>
    <name evidence="2" type="ORF">UFOVP529_42</name>
</gene>
<protein>
    <submittedName>
        <fullName evidence="4">Uncharacterized protein</fullName>
    </submittedName>
</protein>
<evidence type="ECO:0000313" key="4">
    <source>
        <dbReference type="EMBL" id="CAB4194472.1"/>
    </source>
</evidence>
<dbReference type="EMBL" id="LR796510">
    <property type="protein sequence ID" value="CAB4149009.1"/>
    <property type="molecule type" value="Genomic_DNA"/>
</dbReference>
<accession>A0A6J5REU7</accession>
<feature type="region of interest" description="Disordered" evidence="1">
    <location>
        <begin position="1"/>
        <end position="26"/>
    </location>
</feature>
<reference evidence="4" key="1">
    <citation type="submission" date="2020-05" db="EMBL/GenBank/DDBJ databases">
        <authorList>
            <person name="Chiriac C."/>
            <person name="Salcher M."/>
            <person name="Ghai R."/>
            <person name="Kavagutti S V."/>
        </authorList>
    </citation>
    <scope>NUCLEOTIDE SEQUENCE</scope>
</reference>
<organism evidence="4">
    <name type="scientific">uncultured Caudovirales phage</name>
    <dbReference type="NCBI Taxonomy" id="2100421"/>
    <lineage>
        <taxon>Viruses</taxon>
        <taxon>Duplodnaviria</taxon>
        <taxon>Heunggongvirae</taxon>
        <taxon>Uroviricota</taxon>
        <taxon>Caudoviricetes</taxon>
        <taxon>Peduoviridae</taxon>
        <taxon>Maltschvirus</taxon>
        <taxon>Maltschvirus maltsch</taxon>
    </lineage>
</organism>
<name>A0A6J5REU7_9CAUD</name>
<dbReference type="EMBL" id="LR797211">
    <property type="protein sequence ID" value="CAB4194472.1"/>
    <property type="molecule type" value="Genomic_DNA"/>
</dbReference>
<evidence type="ECO:0000256" key="1">
    <source>
        <dbReference type="SAM" id="MobiDB-lite"/>
    </source>
</evidence>
<dbReference type="EMBL" id="LR797158">
    <property type="protein sequence ID" value="CAB4190733.1"/>
    <property type="molecule type" value="Genomic_DNA"/>
</dbReference>
<feature type="region of interest" description="Disordered" evidence="1">
    <location>
        <begin position="119"/>
        <end position="164"/>
    </location>
</feature>
<proteinExistence type="predicted"/>
<evidence type="ECO:0000313" key="2">
    <source>
        <dbReference type="EMBL" id="CAB4149009.1"/>
    </source>
</evidence>